<keyword evidence="1" id="KW-0813">Transport</keyword>
<keyword evidence="8" id="KW-1185">Reference proteome</keyword>
<evidence type="ECO:0000256" key="3">
    <source>
        <dbReference type="ARBA" id="ARBA00022840"/>
    </source>
</evidence>
<evidence type="ECO:0000313" key="7">
    <source>
        <dbReference type="EMBL" id="SNT68240.1"/>
    </source>
</evidence>
<dbReference type="InterPro" id="IPR027417">
    <property type="entry name" value="P-loop_NTPase"/>
</dbReference>
<feature type="domain" description="ABC transporter" evidence="6">
    <location>
        <begin position="5"/>
        <end position="239"/>
    </location>
</feature>
<dbReference type="Pfam" id="PF00005">
    <property type="entry name" value="ABC_tran"/>
    <property type="match status" value="1"/>
</dbReference>
<dbReference type="Proteomes" id="UP000198346">
    <property type="component" value="Unassembled WGS sequence"/>
</dbReference>
<evidence type="ECO:0000313" key="8">
    <source>
        <dbReference type="Proteomes" id="UP000198346"/>
    </source>
</evidence>
<dbReference type="OrthoDB" id="9810077at2"/>
<evidence type="ECO:0000256" key="5">
    <source>
        <dbReference type="ARBA" id="ARBA00037066"/>
    </source>
</evidence>
<keyword evidence="3 7" id="KW-0067">ATP-binding</keyword>
<reference evidence="7" key="1">
    <citation type="submission" date="2017-07" db="EMBL/GenBank/DDBJ databases">
        <authorList>
            <person name="Sun Z.S."/>
            <person name="Albrecht U."/>
            <person name="Echele G."/>
            <person name="Lee C.C."/>
        </authorList>
    </citation>
    <scope>NUCLEOTIDE SEQUENCE [LARGE SCALE GENOMIC DNA]</scope>
    <source>
        <strain evidence="7">CGMCC 1.12710</strain>
    </source>
</reference>
<evidence type="ECO:0000256" key="1">
    <source>
        <dbReference type="ARBA" id="ARBA00022448"/>
    </source>
</evidence>
<name>A0A239PL02_9PROT</name>
<dbReference type="PANTHER" id="PTHR42794:SF1">
    <property type="entry name" value="HEMIN IMPORT ATP-BINDING PROTEIN HMUV"/>
    <property type="match status" value="1"/>
</dbReference>
<accession>A0A239PL02</accession>
<dbReference type="PANTHER" id="PTHR42794">
    <property type="entry name" value="HEMIN IMPORT ATP-BINDING PROTEIN HMUV"/>
    <property type="match status" value="1"/>
</dbReference>
<dbReference type="GO" id="GO:0016887">
    <property type="term" value="F:ATP hydrolysis activity"/>
    <property type="evidence" value="ECO:0007669"/>
    <property type="project" value="InterPro"/>
</dbReference>
<evidence type="ECO:0000256" key="4">
    <source>
        <dbReference type="ARBA" id="ARBA00022967"/>
    </source>
</evidence>
<dbReference type="EMBL" id="FZQA01000001">
    <property type="protein sequence ID" value="SNT68240.1"/>
    <property type="molecule type" value="Genomic_DNA"/>
</dbReference>
<dbReference type="InterPro" id="IPR003439">
    <property type="entry name" value="ABC_transporter-like_ATP-bd"/>
</dbReference>
<proteinExistence type="predicted"/>
<dbReference type="RefSeq" id="WP_089411197.1">
    <property type="nucleotide sequence ID" value="NZ_FZQA01000001.1"/>
</dbReference>
<keyword evidence="4" id="KW-1278">Translocase</keyword>
<dbReference type="InterPro" id="IPR003593">
    <property type="entry name" value="AAA+_ATPase"/>
</dbReference>
<sequence>MSARIEARDLHVGRDGAPILKGVSFVAEAGVFVALVGPNGAGKSTLLRALIGLEEPDAGACLIDGTPARALAPIVRARRVAYLPQARPVYWAMPAGAIVALGRFAYGAPARLEGEDAAAVARALAACDVAHLTARPAHALSGGEAARVHLARALAAETPALLADEPTAALDPRHQLAIMQTLRRRADEGALVIAALHDLALAARFCTRIVLLSDGAIASDGPPETALAPERLKQVFGVRAAFLGEPSRPTIVFDLPEAD</sequence>
<dbReference type="CDD" id="cd03214">
    <property type="entry name" value="ABC_Iron-Siderophores_B12_Hemin"/>
    <property type="match status" value="1"/>
</dbReference>
<comment type="function">
    <text evidence="5">Part of the ABC transporter complex HmuTUV involved in hemin import. Responsible for energy coupling to the transport system.</text>
</comment>
<dbReference type="GO" id="GO:0005524">
    <property type="term" value="F:ATP binding"/>
    <property type="evidence" value="ECO:0007669"/>
    <property type="project" value="UniProtKB-KW"/>
</dbReference>
<dbReference type="AlphaFoldDB" id="A0A239PL02"/>
<organism evidence="7 8">
    <name type="scientific">Amphiplicatus metriothermophilus</name>
    <dbReference type="NCBI Taxonomy" id="1519374"/>
    <lineage>
        <taxon>Bacteria</taxon>
        <taxon>Pseudomonadati</taxon>
        <taxon>Pseudomonadota</taxon>
        <taxon>Alphaproteobacteria</taxon>
        <taxon>Parvularculales</taxon>
        <taxon>Parvularculaceae</taxon>
        <taxon>Amphiplicatus</taxon>
    </lineage>
</organism>
<evidence type="ECO:0000259" key="6">
    <source>
        <dbReference type="PROSITE" id="PS50893"/>
    </source>
</evidence>
<dbReference type="PROSITE" id="PS50893">
    <property type="entry name" value="ABC_TRANSPORTER_2"/>
    <property type="match status" value="1"/>
</dbReference>
<dbReference type="SMART" id="SM00382">
    <property type="entry name" value="AAA"/>
    <property type="match status" value="1"/>
</dbReference>
<dbReference type="Gene3D" id="3.40.50.300">
    <property type="entry name" value="P-loop containing nucleotide triphosphate hydrolases"/>
    <property type="match status" value="1"/>
</dbReference>
<dbReference type="SUPFAM" id="SSF52540">
    <property type="entry name" value="P-loop containing nucleoside triphosphate hydrolases"/>
    <property type="match status" value="1"/>
</dbReference>
<evidence type="ECO:0000256" key="2">
    <source>
        <dbReference type="ARBA" id="ARBA00022741"/>
    </source>
</evidence>
<protein>
    <submittedName>
        <fullName evidence="7">Iron complex transport system ATP-binding protein</fullName>
    </submittedName>
</protein>
<keyword evidence="2" id="KW-0547">Nucleotide-binding</keyword>
<gene>
    <name evidence="7" type="ORF">SAMN06297382_0741</name>
</gene>